<proteinExistence type="predicted"/>
<dbReference type="PANTHER" id="PTHR11228">
    <property type="entry name" value="RADICAL SAM DOMAIN PROTEIN"/>
    <property type="match status" value="1"/>
</dbReference>
<evidence type="ECO:0000256" key="5">
    <source>
        <dbReference type="ARBA" id="ARBA00023014"/>
    </source>
</evidence>
<dbReference type="GO" id="GO:0003824">
    <property type="term" value="F:catalytic activity"/>
    <property type="evidence" value="ECO:0007669"/>
    <property type="project" value="InterPro"/>
</dbReference>
<dbReference type="STRING" id="54.SAMN02745121_00515"/>
<dbReference type="SUPFAM" id="SSF102114">
    <property type="entry name" value="Radical SAM enzymes"/>
    <property type="match status" value="1"/>
</dbReference>
<evidence type="ECO:0000313" key="7">
    <source>
        <dbReference type="EMBL" id="SFD54165.1"/>
    </source>
</evidence>
<comment type="cofactor">
    <cofactor evidence="1">
        <name>[4Fe-4S] cluster</name>
        <dbReference type="ChEBI" id="CHEBI:49883"/>
    </cofactor>
</comment>
<evidence type="ECO:0000256" key="3">
    <source>
        <dbReference type="ARBA" id="ARBA00022723"/>
    </source>
</evidence>
<evidence type="ECO:0000259" key="6">
    <source>
        <dbReference type="PROSITE" id="PS51918"/>
    </source>
</evidence>
<accession>A0A1I1T6D0</accession>
<organism evidence="7 8">
    <name type="scientific">Nannocystis exedens</name>
    <dbReference type="NCBI Taxonomy" id="54"/>
    <lineage>
        <taxon>Bacteria</taxon>
        <taxon>Pseudomonadati</taxon>
        <taxon>Myxococcota</taxon>
        <taxon>Polyangia</taxon>
        <taxon>Nannocystales</taxon>
        <taxon>Nannocystaceae</taxon>
        <taxon>Nannocystis</taxon>
    </lineage>
</organism>
<name>A0A1I1T6D0_9BACT</name>
<dbReference type="AlphaFoldDB" id="A0A1I1T6D0"/>
<dbReference type="InterPro" id="IPR058240">
    <property type="entry name" value="rSAM_sf"/>
</dbReference>
<gene>
    <name evidence="7" type="ORF">SAMN02745121_00515</name>
</gene>
<dbReference type="Gene3D" id="3.20.20.70">
    <property type="entry name" value="Aldolase class I"/>
    <property type="match status" value="1"/>
</dbReference>
<dbReference type="CDD" id="cd01335">
    <property type="entry name" value="Radical_SAM"/>
    <property type="match status" value="1"/>
</dbReference>
<dbReference type="GO" id="GO:0046872">
    <property type="term" value="F:metal ion binding"/>
    <property type="evidence" value="ECO:0007669"/>
    <property type="project" value="UniProtKB-KW"/>
</dbReference>
<reference evidence="8" key="1">
    <citation type="submission" date="2016-10" db="EMBL/GenBank/DDBJ databases">
        <authorList>
            <person name="Varghese N."/>
            <person name="Submissions S."/>
        </authorList>
    </citation>
    <scope>NUCLEOTIDE SEQUENCE [LARGE SCALE GENOMIC DNA]</scope>
    <source>
        <strain evidence="8">ATCC 25963</strain>
    </source>
</reference>
<keyword evidence="8" id="KW-1185">Reference proteome</keyword>
<keyword evidence="5" id="KW-0411">Iron-sulfur</keyword>
<dbReference type="NCBIfam" id="NF038332">
    <property type="entry name" value="rSAM_rare_HxsC4"/>
    <property type="match status" value="1"/>
</dbReference>
<dbReference type="InterPro" id="IPR013785">
    <property type="entry name" value="Aldolase_TIM"/>
</dbReference>
<dbReference type="OrthoDB" id="5469331at2"/>
<protein>
    <submittedName>
        <fullName evidence="7">Radical SAM superfamily enzyme, MoaA/NifB/PqqE/SkfB family</fullName>
    </submittedName>
</protein>
<evidence type="ECO:0000313" key="8">
    <source>
        <dbReference type="Proteomes" id="UP000199400"/>
    </source>
</evidence>
<dbReference type="InterPro" id="IPR007197">
    <property type="entry name" value="rSAM"/>
</dbReference>
<evidence type="ECO:0000256" key="4">
    <source>
        <dbReference type="ARBA" id="ARBA00023004"/>
    </source>
</evidence>
<evidence type="ECO:0000256" key="1">
    <source>
        <dbReference type="ARBA" id="ARBA00001966"/>
    </source>
</evidence>
<keyword evidence="2" id="KW-0949">S-adenosyl-L-methionine</keyword>
<dbReference type="RefSeq" id="WP_096334251.1">
    <property type="nucleotide sequence ID" value="NZ_FOMX01000002.1"/>
</dbReference>
<dbReference type="PANTHER" id="PTHR11228:SF7">
    <property type="entry name" value="PQQA PEPTIDE CYCLASE"/>
    <property type="match status" value="1"/>
</dbReference>
<dbReference type="Proteomes" id="UP000199400">
    <property type="component" value="Unassembled WGS sequence"/>
</dbReference>
<dbReference type="Pfam" id="PF04055">
    <property type="entry name" value="Radical_SAM"/>
    <property type="match status" value="1"/>
</dbReference>
<evidence type="ECO:0000256" key="2">
    <source>
        <dbReference type="ARBA" id="ARBA00022691"/>
    </source>
</evidence>
<sequence>MDPTAPTAPGERPPASGAIEARIAGKAPRVHILTGAVCNNNCIFCMEEDRDGRYVVNSATTDETVRWILGQHDAFEEVCFTSGEPTTNQRLPVWVKMAKEAGARQISMMTNGRALSYDRYARLLLSAGLNKVYVSIHGHTAKLHDGLTRTPGSFEQTVGGIATIARYKRLGVALHTSTVVTKRNLPHLHDIYVFLRERGVDQVVFNVMQANGRANTFFDQLFPTYTEIAAAAEAFLHQASARERQVQAFFVDIPLCATTRLPDHNRGYVEDYVHFEPPVAVHTDLIPAERLAERRSGPDGGLVAVRRADLDDSARHKRPECASCRYDRVCEGVWGNYLRRYGWDEFVPVR</sequence>
<feature type="domain" description="Radical SAM core" evidence="6">
    <location>
        <begin position="24"/>
        <end position="247"/>
    </location>
</feature>
<dbReference type="GO" id="GO:0051536">
    <property type="term" value="F:iron-sulfur cluster binding"/>
    <property type="evidence" value="ECO:0007669"/>
    <property type="project" value="UniProtKB-KW"/>
</dbReference>
<dbReference type="EMBL" id="FOMX01000002">
    <property type="protein sequence ID" value="SFD54165.1"/>
    <property type="molecule type" value="Genomic_DNA"/>
</dbReference>
<dbReference type="SFLD" id="SFLDS00029">
    <property type="entry name" value="Radical_SAM"/>
    <property type="match status" value="1"/>
</dbReference>
<keyword evidence="3" id="KW-0479">Metal-binding</keyword>
<keyword evidence="4" id="KW-0408">Iron</keyword>
<dbReference type="InterPro" id="IPR050377">
    <property type="entry name" value="Radical_SAM_PqqE_MftC-like"/>
</dbReference>
<dbReference type="SFLD" id="SFLDG01067">
    <property type="entry name" value="SPASM/twitch_domain_containing"/>
    <property type="match status" value="1"/>
</dbReference>
<dbReference type="PROSITE" id="PS51918">
    <property type="entry name" value="RADICAL_SAM"/>
    <property type="match status" value="1"/>
</dbReference>